<feature type="compositionally biased region" description="Low complexity" evidence="10">
    <location>
        <begin position="15"/>
        <end position="24"/>
    </location>
</feature>
<evidence type="ECO:0000256" key="6">
    <source>
        <dbReference type="ARBA" id="ARBA00023015"/>
    </source>
</evidence>
<proteinExistence type="predicted"/>
<evidence type="ECO:0000313" key="12">
    <source>
        <dbReference type="EMBL" id="URD91994.1"/>
    </source>
</evidence>
<keyword evidence="2" id="KW-0479">Metal-binding</keyword>
<sequence>MDSVEEGKEYHHHNSSSSSSCNNNDRGARAVVKGKRTKRRRVHLPPASALAGPTTSSASSAEFSSSITEEDEDLADCLVLLSRGRNVGPKPEAAAEEGIDRRGGTDKCTSLDSAEAAVATTDAKAGVCVYECKTCNKCFPSFQALGGHRASHKKPKMMVPAVADEDGLQISVNSFSKPSVAPNDGNSTSGGSNKSRMHECSICGSEFSSGQALGGHMRRHRPLMTTKESPELKKESFVLSLDLNLPAPSDGDHVELPRLPSAMAAFPFEGEQPLVFSASPLVDCHY</sequence>
<comment type="subcellular location">
    <subcellularLocation>
        <location evidence="1">Nucleus</location>
    </subcellularLocation>
</comment>
<dbReference type="Gene3D" id="3.30.160.60">
    <property type="entry name" value="Classic Zinc Finger"/>
    <property type="match status" value="1"/>
</dbReference>
<keyword evidence="4 9" id="KW-0863">Zinc-finger</keyword>
<keyword evidence="3" id="KW-0677">Repeat</keyword>
<keyword evidence="6" id="KW-0805">Transcription regulation</keyword>
<accession>A0A9E7JTG6</accession>
<dbReference type="GO" id="GO:0005634">
    <property type="term" value="C:nucleus"/>
    <property type="evidence" value="ECO:0007669"/>
    <property type="project" value="UniProtKB-SubCell"/>
</dbReference>
<evidence type="ECO:0000256" key="5">
    <source>
        <dbReference type="ARBA" id="ARBA00022833"/>
    </source>
</evidence>
<evidence type="ECO:0000313" key="13">
    <source>
        <dbReference type="Proteomes" id="UP001055439"/>
    </source>
</evidence>
<dbReference type="GO" id="GO:0008270">
    <property type="term" value="F:zinc ion binding"/>
    <property type="evidence" value="ECO:0007669"/>
    <property type="project" value="UniProtKB-KW"/>
</dbReference>
<evidence type="ECO:0000256" key="3">
    <source>
        <dbReference type="ARBA" id="ARBA00022737"/>
    </source>
</evidence>
<dbReference type="EMBL" id="CP097505">
    <property type="protein sequence ID" value="URD91994.1"/>
    <property type="molecule type" value="Genomic_DNA"/>
</dbReference>
<dbReference type="AlphaFoldDB" id="A0A9E7JTG6"/>
<keyword evidence="5" id="KW-0862">Zinc</keyword>
<evidence type="ECO:0000256" key="9">
    <source>
        <dbReference type="PROSITE-ProRule" id="PRU00042"/>
    </source>
</evidence>
<dbReference type="InterPro" id="IPR013087">
    <property type="entry name" value="Znf_C2H2_type"/>
</dbReference>
<feature type="region of interest" description="Disordered" evidence="10">
    <location>
        <begin position="1"/>
        <end position="68"/>
    </location>
</feature>
<dbReference type="PANTHER" id="PTHR26374:SF466">
    <property type="entry name" value="OS09G0122000 PROTEIN"/>
    <property type="match status" value="1"/>
</dbReference>
<organism evidence="12 13">
    <name type="scientific">Musa troglodytarum</name>
    <name type="common">fe'i banana</name>
    <dbReference type="NCBI Taxonomy" id="320322"/>
    <lineage>
        <taxon>Eukaryota</taxon>
        <taxon>Viridiplantae</taxon>
        <taxon>Streptophyta</taxon>
        <taxon>Embryophyta</taxon>
        <taxon>Tracheophyta</taxon>
        <taxon>Spermatophyta</taxon>
        <taxon>Magnoliopsida</taxon>
        <taxon>Liliopsida</taxon>
        <taxon>Zingiberales</taxon>
        <taxon>Musaceae</taxon>
        <taxon>Musa</taxon>
    </lineage>
</organism>
<reference evidence="12" key="1">
    <citation type="submission" date="2022-05" db="EMBL/GenBank/DDBJ databases">
        <title>The Musa troglodytarum L. genome provides insights into the mechanism of non-climacteric behaviour and enrichment of carotenoids.</title>
        <authorList>
            <person name="Wang J."/>
        </authorList>
    </citation>
    <scope>NUCLEOTIDE SEQUENCE</scope>
    <source>
        <tissue evidence="12">Leaf</tissue>
    </source>
</reference>
<feature type="compositionally biased region" description="Polar residues" evidence="10">
    <location>
        <begin position="184"/>
        <end position="194"/>
    </location>
</feature>
<evidence type="ECO:0000256" key="7">
    <source>
        <dbReference type="ARBA" id="ARBA00023163"/>
    </source>
</evidence>
<evidence type="ECO:0000256" key="10">
    <source>
        <dbReference type="SAM" id="MobiDB-lite"/>
    </source>
</evidence>
<feature type="domain" description="C2H2-type" evidence="11">
    <location>
        <begin position="130"/>
        <end position="157"/>
    </location>
</feature>
<gene>
    <name evidence="12" type="ORF">MUK42_01293</name>
</gene>
<name>A0A9E7JTG6_9LILI</name>
<feature type="region of interest" description="Disordered" evidence="10">
    <location>
        <begin position="174"/>
        <end position="195"/>
    </location>
</feature>
<keyword evidence="13" id="KW-1185">Reference proteome</keyword>
<feature type="compositionally biased region" description="Low complexity" evidence="10">
    <location>
        <begin position="54"/>
        <end position="67"/>
    </location>
</feature>
<dbReference type="PANTHER" id="PTHR26374">
    <property type="entry name" value="ZINC FINGER PROTEIN ZAT5"/>
    <property type="match status" value="1"/>
</dbReference>
<dbReference type="InterPro" id="IPR036236">
    <property type="entry name" value="Znf_C2H2_sf"/>
</dbReference>
<dbReference type="PROSITE" id="PS50157">
    <property type="entry name" value="ZINC_FINGER_C2H2_2"/>
    <property type="match status" value="2"/>
</dbReference>
<dbReference type="Proteomes" id="UP001055439">
    <property type="component" value="Chromosome 3"/>
</dbReference>
<evidence type="ECO:0000256" key="1">
    <source>
        <dbReference type="ARBA" id="ARBA00004123"/>
    </source>
</evidence>
<dbReference type="SMART" id="SM00355">
    <property type="entry name" value="ZnF_C2H2"/>
    <property type="match status" value="2"/>
</dbReference>
<evidence type="ECO:0000256" key="2">
    <source>
        <dbReference type="ARBA" id="ARBA00022723"/>
    </source>
</evidence>
<evidence type="ECO:0000256" key="4">
    <source>
        <dbReference type="ARBA" id="ARBA00022771"/>
    </source>
</evidence>
<dbReference type="SUPFAM" id="SSF57667">
    <property type="entry name" value="beta-beta-alpha zinc fingers"/>
    <property type="match status" value="1"/>
</dbReference>
<evidence type="ECO:0000256" key="8">
    <source>
        <dbReference type="ARBA" id="ARBA00023242"/>
    </source>
</evidence>
<dbReference type="Pfam" id="PF13912">
    <property type="entry name" value="zf-C2H2_6"/>
    <property type="match status" value="2"/>
</dbReference>
<feature type="compositionally biased region" description="Basic residues" evidence="10">
    <location>
        <begin position="32"/>
        <end position="43"/>
    </location>
</feature>
<feature type="domain" description="C2H2-type" evidence="11">
    <location>
        <begin position="198"/>
        <end position="220"/>
    </location>
</feature>
<keyword evidence="8" id="KW-0539">Nucleus</keyword>
<dbReference type="PROSITE" id="PS00028">
    <property type="entry name" value="ZINC_FINGER_C2H2_1"/>
    <property type="match status" value="2"/>
</dbReference>
<evidence type="ECO:0000259" key="11">
    <source>
        <dbReference type="PROSITE" id="PS50157"/>
    </source>
</evidence>
<dbReference type="OrthoDB" id="6077919at2759"/>
<keyword evidence="7" id="KW-0804">Transcription</keyword>
<protein>
    <recommendedName>
        <fullName evidence="11">C2H2-type domain-containing protein</fullName>
    </recommendedName>
</protein>